<evidence type="ECO:0000256" key="1">
    <source>
        <dbReference type="ARBA" id="ARBA00004141"/>
    </source>
</evidence>
<reference evidence="10" key="1">
    <citation type="journal article" date="2013" name="Nature">
        <title>Pan genome of the phytoplankton Emiliania underpins its global distribution.</title>
        <authorList>
            <person name="Read B.A."/>
            <person name="Kegel J."/>
            <person name="Klute M.J."/>
            <person name="Kuo A."/>
            <person name="Lefebvre S.C."/>
            <person name="Maumus F."/>
            <person name="Mayer C."/>
            <person name="Miller J."/>
            <person name="Monier A."/>
            <person name="Salamov A."/>
            <person name="Young J."/>
            <person name="Aguilar M."/>
            <person name="Claverie J.M."/>
            <person name="Frickenhaus S."/>
            <person name="Gonzalez K."/>
            <person name="Herman E.K."/>
            <person name="Lin Y.C."/>
            <person name="Napier J."/>
            <person name="Ogata H."/>
            <person name="Sarno A.F."/>
            <person name="Shmutz J."/>
            <person name="Schroeder D."/>
            <person name="de Vargas C."/>
            <person name="Verret F."/>
            <person name="von Dassow P."/>
            <person name="Valentin K."/>
            <person name="Van de Peer Y."/>
            <person name="Wheeler G."/>
            <person name="Dacks J.B."/>
            <person name="Delwiche C.F."/>
            <person name="Dyhrman S.T."/>
            <person name="Glockner G."/>
            <person name="John U."/>
            <person name="Richards T."/>
            <person name="Worden A.Z."/>
            <person name="Zhang X."/>
            <person name="Grigoriev I.V."/>
            <person name="Allen A.E."/>
            <person name="Bidle K."/>
            <person name="Borodovsky M."/>
            <person name="Bowler C."/>
            <person name="Brownlee C."/>
            <person name="Cock J.M."/>
            <person name="Elias M."/>
            <person name="Gladyshev V.N."/>
            <person name="Groth M."/>
            <person name="Guda C."/>
            <person name="Hadaegh A."/>
            <person name="Iglesias-Rodriguez M.D."/>
            <person name="Jenkins J."/>
            <person name="Jones B.M."/>
            <person name="Lawson T."/>
            <person name="Leese F."/>
            <person name="Lindquist E."/>
            <person name="Lobanov A."/>
            <person name="Lomsadze A."/>
            <person name="Malik S.B."/>
            <person name="Marsh M.E."/>
            <person name="Mackinder L."/>
            <person name="Mock T."/>
            <person name="Mueller-Roeber B."/>
            <person name="Pagarete A."/>
            <person name="Parker M."/>
            <person name="Probert I."/>
            <person name="Quesneville H."/>
            <person name="Raines C."/>
            <person name="Rensing S.A."/>
            <person name="Riano-Pachon D.M."/>
            <person name="Richier S."/>
            <person name="Rokitta S."/>
            <person name="Shiraiwa Y."/>
            <person name="Soanes D.M."/>
            <person name="van der Giezen M."/>
            <person name="Wahlund T.M."/>
            <person name="Williams B."/>
            <person name="Wilson W."/>
            <person name="Wolfe G."/>
            <person name="Wurch L.L."/>
        </authorList>
    </citation>
    <scope>NUCLEOTIDE SEQUENCE</scope>
</reference>
<dbReference type="GO" id="GO:0016020">
    <property type="term" value="C:membrane"/>
    <property type="evidence" value="ECO:0007669"/>
    <property type="project" value="UniProtKB-SubCell"/>
</dbReference>
<dbReference type="PANTHER" id="PTHR23137:SF6">
    <property type="entry name" value="VESICLE TRANSPORT PROTEIN"/>
    <property type="match status" value="1"/>
</dbReference>
<comment type="function">
    <text evidence="8">May be involved in fusion of retrograde transport vesicles derived from an endocytic compartment with the Golgi complex.</text>
</comment>
<feature type="transmembrane region" description="Helical" evidence="8">
    <location>
        <begin position="84"/>
        <end position="115"/>
    </location>
</feature>
<comment type="caution">
    <text evidence="8">Lacks conserved residue(s) required for the propagation of feature annotation.</text>
</comment>
<dbReference type="GO" id="GO:0016192">
    <property type="term" value="P:vesicle-mediated transport"/>
    <property type="evidence" value="ECO:0007669"/>
    <property type="project" value="InterPro"/>
</dbReference>
<dbReference type="InterPro" id="IPR007305">
    <property type="entry name" value="Vesicle_transpt_Got1/SFT2"/>
</dbReference>
<organism evidence="9 10">
    <name type="scientific">Emiliania huxleyi (strain CCMP1516)</name>
    <dbReference type="NCBI Taxonomy" id="280463"/>
    <lineage>
        <taxon>Eukaryota</taxon>
        <taxon>Haptista</taxon>
        <taxon>Haptophyta</taxon>
        <taxon>Prymnesiophyceae</taxon>
        <taxon>Isochrysidales</taxon>
        <taxon>Noelaerhabdaceae</taxon>
        <taxon>Emiliania</taxon>
    </lineage>
</organism>
<evidence type="ECO:0000256" key="6">
    <source>
        <dbReference type="ARBA" id="ARBA00023136"/>
    </source>
</evidence>
<dbReference type="PANTHER" id="PTHR23137">
    <property type="entry name" value="VESICLE TRANSPORT PROTEIN-RELATED"/>
    <property type="match status" value="1"/>
</dbReference>
<sequence length="116" mass="12252">DQVCPSMTFQQRLYAFAICFCISVAISITSVFSVAQLIGGRPGPFAVKYTLGNVLSLLSTGFILGPKRQIKNMSHPTRAASALVYIGAMVATLVSAVGLQNALLVLVSVIVQFAAM</sequence>
<dbReference type="eggNOG" id="KOG2887">
    <property type="taxonomic scope" value="Eukaryota"/>
</dbReference>
<evidence type="ECO:0000256" key="5">
    <source>
        <dbReference type="ARBA" id="ARBA00022989"/>
    </source>
</evidence>
<evidence type="ECO:0000256" key="2">
    <source>
        <dbReference type="ARBA" id="ARBA00022448"/>
    </source>
</evidence>
<keyword evidence="4 8" id="KW-0653">Protein transport</keyword>
<dbReference type="GeneID" id="17269445"/>
<feature type="transmembrane region" description="Helical" evidence="8">
    <location>
        <begin position="45"/>
        <end position="64"/>
    </location>
</feature>
<proteinExistence type="inferred from homology"/>
<dbReference type="STRING" id="2903.R1DYI9"/>
<dbReference type="KEGG" id="ehx:EMIHUDRAFT_47104"/>
<keyword evidence="10" id="KW-1185">Reference proteome</keyword>
<protein>
    <recommendedName>
        <fullName evidence="8">Vesicle transport protein</fullName>
    </recommendedName>
</protein>
<keyword evidence="5 8" id="KW-1133">Transmembrane helix</keyword>
<dbReference type="EnsemblProtists" id="EOD23900">
    <property type="protein sequence ID" value="EOD23900"/>
    <property type="gene ID" value="EMIHUDRAFT_47104"/>
</dbReference>
<dbReference type="GO" id="GO:0012505">
    <property type="term" value="C:endomembrane system"/>
    <property type="evidence" value="ECO:0007669"/>
    <property type="project" value="UniProtKB-ARBA"/>
</dbReference>
<dbReference type="RefSeq" id="XP_005792631.1">
    <property type="nucleotide sequence ID" value="XM_005792574.1"/>
</dbReference>
<dbReference type="GO" id="GO:0005737">
    <property type="term" value="C:cytoplasm"/>
    <property type="evidence" value="ECO:0007669"/>
    <property type="project" value="UniProtKB-ARBA"/>
</dbReference>
<keyword evidence="3 8" id="KW-0812">Transmembrane</keyword>
<dbReference type="InterPro" id="IPR011691">
    <property type="entry name" value="Vesicle_transpt_SFT2"/>
</dbReference>
<evidence type="ECO:0000256" key="8">
    <source>
        <dbReference type="RuleBase" id="RU363111"/>
    </source>
</evidence>
<accession>A0A0D3JK65</accession>
<evidence type="ECO:0000256" key="4">
    <source>
        <dbReference type="ARBA" id="ARBA00022927"/>
    </source>
</evidence>
<evidence type="ECO:0000313" key="9">
    <source>
        <dbReference type="EnsemblProtists" id="EOD23900"/>
    </source>
</evidence>
<dbReference type="PaxDb" id="2903-EOD23900"/>
<keyword evidence="2 8" id="KW-0813">Transport</keyword>
<evidence type="ECO:0000313" key="10">
    <source>
        <dbReference type="Proteomes" id="UP000013827"/>
    </source>
</evidence>
<dbReference type="GeneID" id="17285473"/>
<dbReference type="Proteomes" id="UP000013827">
    <property type="component" value="Unassembled WGS sequence"/>
</dbReference>
<comment type="similarity">
    <text evidence="7 8">Belongs to the SFT2 family.</text>
</comment>
<reference evidence="9" key="2">
    <citation type="submission" date="2024-10" db="UniProtKB">
        <authorList>
            <consortium name="EnsemblProtists"/>
        </authorList>
    </citation>
    <scope>IDENTIFICATION</scope>
</reference>
<dbReference type="EnsemblProtists" id="EOD40202">
    <property type="protein sequence ID" value="EOD40202"/>
    <property type="gene ID" value="EMIHUDRAFT_47173"/>
</dbReference>
<evidence type="ECO:0000256" key="3">
    <source>
        <dbReference type="ARBA" id="ARBA00022692"/>
    </source>
</evidence>
<dbReference type="AlphaFoldDB" id="A0A0D3JK65"/>
<evidence type="ECO:0000256" key="7">
    <source>
        <dbReference type="ARBA" id="ARBA00025800"/>
    </source>
</evidence>
<dbReference type="Pfam" id="PF04178">
    <property type="entry name" value="Got1"/>
    <property type="match status" value="1"/>
</dbReference>
<keyword evidence="6 8" id="KW-0472">Membrane</keyword>
<dbReference type="KEGG" id="ehx:EMIHUDRAFT_47173"/>
<dbReference type="GO" id="GO:0015031">
    <property type="term" value="P:protein transport"/>
    <property type="evidence" value="ECO:0007669"/>
    <property type="project" value="UniProtKB-KW"/>
</dbReference>
<feature type="transmembrane region" description="Helical" evidence="8">
    <location>
        <begin position="12"/>
        <end position="39"/>
    </location>
</feature>
<dbReference type="HOGENOM" id="CLU_099529_2_0_1"/>
<comment type="subcellular location">
    <subcellularLocation>
        <location evidence="1 8">Membrane</location>
        <topology evidence="1 8">Multi-pass membrane protein</topology>
    </subcellularLocation>
</comment>
<dbReference type="RefSeq" id="XP_005776329.1">
    <property type="nucleotide sequence ID" value="XM_005776272.1"/>
</dbReference>
<name>A0A0D3JK65_EMIH1</name>